<keyword evidence="2 9" id="KW-0121">Carboxypeptidase</keyword>
<dbReference type="Pfam" id="PF02016">
    <property type="entry name" value="Peptidase_S66"/>
    <property type="match status" value="1"/>
</dbReference>
<evidence type="ECO:0000313" key="10">
    <source>
        <dbReference type="Proteomes" id="UP000517523"/>
    </source>
</evidence>
<feature type="active site" description="Charge relay system" evidence="6">
    <location>
        <position position="231"/>
    </location>
</feature>
<dbReference type="InterPro" id="IPR029062">
    <property type="entry name" value="Class_I_gatase-like"/>
</dbReference>
<keyword evidence="5" id="KW-0720">Serine protease</keyword>
<dbReference type="PIRSF" id="PIRSF028757">
    <property type="entry name" value="LD-carboxypeptidase"/>
    <property type="match status" value="1"/>
</dbReference>
<dbReference type="Proteomes" id="UP000517523">
    <property type="component" value="Unassembled WGS sequence"/>
</dbReference>
<dbReference type="Gene3D" id="3.50.30.60">
    <property type="entry name" value="LD-carboxypeptidase A C-terminal domain-like"/>
    <property type="match status" value="1"/>
</dbReference>
<dbReference type="EMBL" id="JACHXJ010000001">
    <property type="protein sequence ID" value="MBB3125638.1"/>
    <property type="molecule type" value="Genomic_DNA"/>
</dbReference>
<feature type="domain" description="LD-carboxypeptidase C-terminal" evidence="8">
    <location>
        <begin position="200"/>
        <end position="316"/>
    </location>
</feature>
<feature type="active site" description="Charge relay system" evidence="6">
    <location>
        <position position="301"/>
    </location>
</feature>
<dbReference type="InterPro" id="IPR027478">
    <property type="entry name" value="LdcA_N"/>
</dbReference>
<organism evidence="9 10">
    <name type="scientific">Paenibacillus rhizosphaerae</name>
    <dbReference type="NCBI Taxonomy" id="297318"/>
    <lineage>
        <taxon>Bacteria</taxon>
        <taxon>Bacillati</taxon>
        <taxon>Bacillota</taxon>
        <taxon>Bacilli</taxon>
        <taxon>Bacillales</taxon>
        <taxon>Paenibacillaceae</taxon>
        <taxon>Paenibacillus</taxon>
    </lineage>
</organism>
<comment type="similarity">
    <text evidence="1">Belongs to the peptidase S66 family.</text>
</comment>
<dbReference type="GO" id="GO:0006508">
    <property type="term" value="P:proteolysis"/>
    <property type="evidence" value="ECO:0007669"/>
    <property type="project" value="UniProtKB-KW"/>
</dbReference>
<comment type="caution">
    <text evidence="9">The sequence shown here is derived from an EMBL/GenBank/DDBJ whole genome shotgun (WGS) entry which is preliminary data.</text>
</comment>
<dbReference type="AlphaFoldDB" id="A0A839TJR9"/>
<evidence type="ECO:0000256" key="2">
    <source>
        <dbReference type="ARBA" id="ARBA00022645"/>
    </source>
</evidence>
<keyword evidence="3" id="KW-0645">Protease</keyword>
<dbReference type="PANTHER" id="PTHR30237:SF2">
    <property type="entry name" value="MUREIN TETRAPEPTIDE CARBOXYPEPTIDASE"/>
    <property type="match status" value="1"/>
</dbReference>
<reference evidence="9 10" key="1">
    <citation type="submission" date="2020-08" db="EMBL/GenBank/DDBJ databases">
        <title>Genomic Encyclopedia of Type Strains, Phase III (KMG-III): the genomes of soil and plant-associated and newly described type strains.</title>
        <authorList>
            <person name="Whitman W."/>
        </authorList>
    </citation>
    <scope>NUCLEOTIDE SEQUENCE [LARGE SCALE GENOMIC DNA]</scope>
    <source>
        <strain evidence="9 10">CECT 5831</strain>
    </source>
</reference>
<evidence type="ECO:0000256" key="4">
    <source>
        <dbReference type="ARBA" id="ARBA00022801"/>
    </source>
</evidence>
<dbReference type="InterPro" id="IPR040921">
    <property type="entry name" value="Peptidase_S66C"/>
</dbReference>
<dbReference type="Pfam" id="PF17676">
    <property type="entry name" value="Peptidase_S66C"/>
    <property type="match status" value="1"/>
</dbReference>
<feature type="domain" description="LD-carboxypeptidase N-terminal" evidence="7">
    <location>
        <begin position="38"/>
        <end position="154"/>
    </location>
</feature>
<sequence>MRRLRPFMHAAGSGIEGAQAGAGRSPIRPARLKPGDTVAITAPASRGDTEAIRRSAEVFEELGLKVRFGESLNRGHGYLAGTDAERAAELNALFADPGIQAIVCARGGYGTARIAEKLDYDQIRRHPKILWGYSDITFLHAAIWKMTGLITVHGPMMICLGDKDVHPLTRQSFAQLVRPEPFRYTGDITPLHTLVEGKAKGPLVGGNLTLLTSTLGTPFEIDTRGCLLFIEDIGEEPYRIDRMLNQLRMAGKLEQAAGILVGDFRDCEPVKRPVSFTLEEVIRHYVTEAGRPSLMGFGIGHGSPNVAVPHGMEAELSTADKKVEALESAII</sequence>
<evidence type="ECO:0000259" key="7">
    <source>
        <dbReference type="Pfam" id="PF02016"/>
    </source>
</evidence>
<feature type="active site" description="Nucleophile" evidence="6">
    <location>
        <position position="134"/>
    </location>
</feature>
<evidence type="ECO:0000259" key="8">
    <source>
        <dbReference type="Pfam" id="PF17676"/>
    </source>
</evidence>
<evidence type="ECO:0000256" key="3">
    <source>
        <dbReference type="ARBA" id="ARBA00022670"/>
    </source>
</evidence>
<evidence type="ECO:0000313" key="9">
    <source>
        <dbReference type="EMBL" id="MBB3125638.1"/>
    </source>
</evidence>
<gene>
    <name evidence="9" type="ORF">FHS19_000292</name>
</gene>
<protein>
    <submittedName>
        <fullName evidence="9">Muramoyltetrapeptide carboxypeptidase</fullName>
        <ecNumber evidence="9">3.4.17.13</ecNumber>
    </submittedName>
</protein>
<dbReference type="PANTHER" id="PTHR30237">
    <property type="entry name" value="MURAMOYLTETRAPEPTIDE CARBOXYPEPTIDASE"/>
    <property type="match status" value="1"/>
</dbReference>
<dbReference type="InterPro" id="IPR040449">
    <property type="entry name" value="Peptidase_S66_N"/>
</dbReference>
<accession>A0A839TJR9</accession>
<evidence type="ECO:0000256" key="6">
    <source>
        <dbReference type="PIRSR" id="PIRSR028757-1"/>
    </source>
</evidence>
<dbReference type="InterPro" id="IPR027461">
    <property type="entry name" value="Carboxypeptidase_A_C_sf"/>
</dbReference>
<proteinExistence type="inferred from homology"/>
<evidence type="ECO:0000256" key="5">
    <source>
        <dbReference type="ARBA" id="ARBA00022825"/>
    </source>
</evidence>
<evidence type="ECO:0000256" key="1">
    <source>
        <dbReference type="ARBA" id="ARBA00010233"/>
    </source>
</evidence>
<dbReference type="GO" id="GO:0106415">
    <property type="term" value="F:muramoyltetrapeptide carboxypeptidase activity"/>
    <property type="evidence" value="ECO:0007669"/>
    <property type="project" value="UniProtKB-EC"/>
</dbReference>
<dbReference type="CDD" id="cd07025">
    <property type="entry name" value="Peptidase_S66"/>
    <property type="match status" value="1"/>
</dbReference>
<dbReference type="GO" id="GO:0008236">
    <property type="term" value="F:serine-type peptidase activity"/>
    <property type="evidence" value="ECO:0007669"/>
    <property type="project" value="UniProtKB-KW"/>
</dbReference>
<dbReference type="InterPro" id="IPR003507">
    <property type="entry name" value="S66_fam"/>
</dbReference>
<dbReference type="Gene3D" id="3.40.50.10740">
    <property type="entry name" value="Class I glutamine amidotransferase-like"/>
    <property type="match status" value="1"/>
</dbReference>
<name>A0A839TJR9_9BACL</name>
<dbReference type="EC" id="3.4.17.13" evidence="9"/>
<keyword evidence="4 9" id="KW-0378">Hydrolase</keyword>
<dbReference type="SUPFAM" id="SSF52317">
    <property type="entry name" value="Class I glutamine amidotransferase-like"/>
    <property type="match status" value="1"/>
</dbReference>
<dbReference type="SUPFAM" id="SSF141986">
    <property type="entry name" value="LD-carboxypeptidase A C-terminal domain-like"/>
    <property type="match status" value="1"/>
</dbReference>